<name>A0A8T3VFY4_9EURY</name>
<evidence type="ECO:0000256" key="2">
    <source>
        <dbReference type="ARBA" id="ARBA00023125"/>
    </source>
</evidence>
<dbReference type="Gene3D" id="1.10.10.10">
    <property type="entry name" value="Winged helix-like DNA-binding domain superfamily/Winged helix DNA-binding domain"/>
    <property type="match status" value="1"/>
</dbReference>
<accession>A0A8T3VFY4</accession>
<evidence type="ECO:0000313" key="5">
    <source>
        <dbReference type="EMBL" id="MBE6510143.1"/>
    </source>
</evidence>
<dbReference type="Pfam" id="PF01047">
    <property type="entry name" value="MarR"/>
    <property type="match status" value="1"/>
</dbReference>
<dbReference type="InterPro" id="IPR000835">
    <property type="entry name" value="HTH_MarR-typ"/>
</dbReference>
<organism evidence="5 6">
    <name type="scientific">Methanobrevibacter millerae</name>
    <dbReference type="NCBI Taxonomy" id="230361"/>
    <lineage>
        <taxon>Archaea</taxon>
        <taxon>Methanobacteriati</taxon>
        <taxon>Methanobacteriota</taxon>
        <taxon>Methanomada group</taxon>
        <taxon>Methanobacteria</taxon>
        <taxon>Methanobacteriales</taxon>
        <taxon>Methanobacteriaceae</taxon>
        <taxon>Methanobrevibacter</taxon>
    </lineage>
</organism>
<evidence type="ECO:0000256" key="1">
    <source>
        <dbReference type="ARBA" id="ARBA00023015"/>
    </source>
</evidence>
<gene>
    <name evidence="5" type="ORF">E7Z74_02565</name>
</gene>
<dbReference type="PANTHER" id="PTHR42756">
    <property type="entry name" value="TRANSCRIPTIONAL REGULATOR, MARR"/>
    <property type="match status" value="1"/>
</dbReference>
<dbReference type="InterPro" id="IPR036388">
    <property type="entry name" value="WH-like_DNA-bd_sf"/>
</dbReference>
<dbReference type="InterPro" id="IPR011991">
    <property type="entry name" value="ArsR-like_HTH"/>
</dbReference>
<protein>
    <submittedName>
        <fullName evidence="5">Winged helix-turn-helix transcriptional regulator</fullName>
    </submittedName>
</protein>
<evidence type="ECO:0000256" key="3">
    <source>
        <dbReference type="ARBA" id="ARBA00023163"/>
    </source>
</evidence>
<comment type="caution">
    <text evidence="5">The sequence shown here is derived from an EMBL/GenBank/DDBJ whole genome shotgun (WGS) entry which is preliminary data.</text>
</comment>
<keyword evidence="2" id="KW-0238">DNA-binding</keyword>
<dbReference type="SMART" id="SM00347">
    <property type="entry name" value="HTH_MARR"/>
    <property type="match status" value="1"/>
</dbReference>
<dbReference type="AlphaFoldDB" id="A0A8T3VFY4"/>
<dbReference type="EMBL" id="SUTF01000003">
    <property type="protein sequence ID" value="MBE6510143.1"/>
    <property type="molecule type" value="Genomic_DNA"/>
</dbReference>
<evidence type="ECO:0000259" key="4">
    <source>
        <dbReference type="PROSITE" id="PS50995"/>
    </source>
</evidence>
<sequence>MVDGDWKKDRIIFTPLNLYMEYILLSYNNYLKDHLDDVDITYGELTYIYSVKYYGPSSQREMAKRLYVSEANVAKMIKKLVNKGLVEKRKDKNNKSRNLVSLTDKGEEVFVKVSVLTAGWERQITKEFSNDKYADLKKVMYHLSVESADL</sequence>
<proteinExistence type="predicted"/>
<keyword evidence="1" id="KW-0805">Transcription regulation</keyword>
<reference evidence="5" key="1">
    <citation type="submission" date="2019-04" db="EMBL/GenBank/DDBJ databases">
        <title>Evolution of Biomass-Degrading Anaerobic Consortia Revealed by Metagenomics.</title>
        <authorList>
            <person name="Peng X."/>
        </authorList>
    </citation>
    <scope>NUCLEOTIDE SEQUENCE</scope>
    <source>
        <strain evidence="5">SIG13</strain>
    </source>
</reference>
<evidence type="ECO:0000313" key="6">
    <source>
        <dbReference type="Proteomes" id="UP000713479"/>
    </source>
</evidence>
<dbReference type="GO" id="GO:0003677">
    <property type="term" value="F:DNA binding"/>
    <property type="evidence" value="ECO:0007669"/>
    <property type="project" value="UniProtKB-KW"/>
</dbReference>
<dbReference type="PRINTS" id="PR00598">
    <property type="entry name" value="HTHMARR"/>
</dbReference>
<dbReference type="Proteomes" id="UP000713479">
    <property type="component" value="Unassembled WGS sequence"/>
</dbReference>
<dbReference type="SUPFAM" id="SSF46785">
    <property type="entry name" value="Winged helix' DNA-binding domain"/>
    <property type="match status" value="1"/>
</dbReference>
<dbReference type="PANTHER" id="PTHR42756:SF1">
    <property type="entry name" value="TRANSCRIPTIONAL REPRESSOR OF EMRAB OPERON"/>
    <property type="match status" value="1"/>
</dbReference>
<dbReference type="CDD" id="cd00090">
    <property type="entry name" value="HTH_ARSR"/>
    <property type="match status" value="1"/>
</dbReference>
<dbReference type="InterPro" id="IPR036390">
    <property type="entry name" value="WH_DNA-bd_sf"/>
</dbReference>
<dbReference type="GO" id="GO:0003700">
    <property type="term" value="F:DNA-binding transcription factor activity"/>
    <property type="evidence" value="ECO:0007669"/>
    <property type="project" value="InterPro"/>
</dbReference>
<feature type="domain" description="HTH marR-type" evidence="4">
    <location>
        <begin position="13"/>
        <end position="145"/>
    </location>
</feature>
<dbReference type="PROSITE" id="PS50995">
    <property type="entry name" value="HTH_MARR_2"/>
    <property type="match status" value="1"/>
</dbReference>
<keyword evidence="3" id="KW-0804">Transcription</keyword>